<dbReference type="InterPro" id="IPR051621">
    <property type="entry name" value="T2SS_protein_J"/>
</dbReference>
<dbReference type="PANTHER" id="PTHR39583:SF2">
    <property type="entry name" value="TYPE II SECRETION SYSTEM PROTEIN J"/>
    <property type="match status" value="1"/>
</dbReference>
<dbReference type="GO" id="GO:0005886">
    <property type="term" value="C:plasma membrane"/>
    <property type="evidence" value="ECO:0007669"/>
    <property type="project" value="UniProtKB-SubCell"/>
</dbReference>
<keyword evidence="7 12" id="KW-0812">Transmembrane</keyword>
<evidence type="ECO:0000313" key="13">
    <source>
        <dbReference type="EMBL" id="SPL71449.1"/>
    </source>
</evidence>
<dbReference type="InterPro" id="IPR010055">
    <property type="entry name" value="T2SS_protein-GspJ"/>
</dbReference>
<feature type="coiled-coil region" evidence="10">
    <location>
        <begin position="39"/>
        <end position="66"/>
    </location>
</feature>
<evidence type="ECO:0000256" key="2">
    <source>
        <dbReference type="ARBA" id="ARBA00011084"/>
    </source>
</evidence>
<reference evidence="14" key="1">
    <citation type="submission" date="2018-03" db="EMBL/GenBank/DDBJ databases">
        <authorList>
            <person name="Blom J."/>
        </authorList>
    </citation>
    <scope>NUCLEOTIDE SEQUENCE [LARGE SCALE GENOMIC DNA]</scope>
    <source>
        <strain evidence="14">KPC-SM-21</strain>
    </source>
</reference>
<gene>
    <name evidence="13" type="primary">xcpW</name>
    <name evidence="13" type="ORF">KPC_2627</name>
</gene>
<proteinExistence type="inferred from homology"/>
<evidence type="ECO:0000256" key="12">
    <source>
        <dbReference type="SAM" id="Phobius"/>
    </source>
</evidence>
<dbReference type="InterPro" id="IPR045584">
    <property type="entry name" value="Pilin-like"/>
</dbReference>
<evidence type="ECO:0000256" key="11">
    <source>
        <dbReference type="SAM" id="MobiDB-lite"/>
    </source>
</evidence>
<organism evidence="13 14">
    <name type="scientific">Acinetobacter stercoris</name>
    <dbReference type="NCBI Taxonomy" id="2126983"/>
    <lineage>
        <taxon>Bacteria</taxon>
        <taxon>Pseudomonadati</taxon>
        <taxon>Pseudomonadota</taxon>
        <taxon>Gammaproteobacteria</taxon>
        <taxon>Moraxellales</taxon>
        <taxon>Moraxellaceae</taxon>
        <taxon>Acinetobacter</taxon>
    </lineage>
</organism>
<keyword evidence="5" id="KW-0488">Methylation</keyword>
<name>A0A2U3N1L8_9GAMM</name>
<evidence type="ECO:0000256" key="8">
    <source>
        <dbReference type="ARBA" id="ARBA00022989"/>
    </source>
</evidence>
<comment type="subcellular location">
    <subcellularLocation>
        <location evidence="1">Cell inner membrane</location>
        <topology evidence="1">Single-pass membrane protein</topology>
    </subcellularLocation>
</comment>
<dbReference type="SUPFAM" id="SSF54523">
    <property type="entry name" value="Pili subunits"/>
    <property type="match status" value="1"/>
</dbReference>
<accession>A0A2U3N1L8</accession>
<dbReference type="Gene3D" id="3.10.610.10">
    <property type="entry name" value="GSPII I/J protein-like"/>
    <property type="match status" value="1"/>
</dbReference>
<dbReference type="Pfam" id="PF11612">
    <property type="entry name" value="T2SSJ"/>
    <property type="match status" value="1"/>
</dbReference>
<dbReference type="EMBL" id="OOGT01000138">
    <property type="protein sequence ID" value="SPL71449.1"/>
    <property type="molecule type" value="Genomic_DNA"/>
</dbReference>
<dbReference type="NCBIfam" id="TIGR01711">
    <property type="entry name" value="gspJ"/>
    <property type="match status" value="1"/>
</dbReference>
<evidence type="ECO:0000256" key="4">
    <source>
        <dbReference type="ARBA" id="ARBA00022475"/>
    </source>
</evidence>
<dbReference type="InParanoid" id="A0A2U3N1L8"/>
<keyword evidence="8 12" id="KW-1133">Transmembrane helix</keyword>
<evidence type="ECO:0000256" key="5">
    <source>
        <dbReference type="ARBA" id="ARBA00022481"/>
    </source>
</evidence>
<dbReference type="PANTHER" id="PTHR39583">
    <property type="entry name" value="TYPE II SECRETION SYSTEM PROTEIN J-RELATED"/>
    <property type="match status" value="1"/>
</dbReference>
<comment type="similarity">
    <text evidence="2">Belongs to the GSP J family.</text>
</comment>
<feature type="region of interest" description="Disordered" evidence="11">
    <location>
        <begin position="219"/>
        <end position="241"/>
    </location>
</feature>
<keyword evidence="10" id="KW-0175">Coiled coil</keyword>
<sequence>MSKNISRKYKAGFTLVELLVAIAIFAVLSALGWKIFDYLMKVKDRNAMHEQNLGELQEAYQQMQRDMLQIIPLSANMGGQVQPALLLNDQRLAFSKTGVTDPLKQGLSPYERIEYRYDAQEKKLYRLKYPNLNVTNLTQPQSSVVLKNIEQYQVSILTPEEIDQWPDASVDLNNKNAIQLLPKGVRIRVKVQDIEYEWIFSLLDTELLKILNLQGASDTSSSEASAAKSNNDNTQQNNSEN</sequence>
<keyword evidence="14" id="KW-1185">Reference proteome</keyword>
<keyword evidence="9 12" id="KW-0472">Membrane</keyword>
<keyword evidence="6" id="KW-0997">Cell inner membrane</keyword>
<evidence type="ECO:0000256" key="1">
    <source>
        <dbReference type="ARBA" id="ARBA00004377"/>
    </source>
</evidence>
<evidence type="ECO:0000256" key="3">
    <source>
        <dbReference type="ARBA" id="ARBA00021539"/>
    </source>
</evidence>
<dbReference type="Proteomes" id="UP000245974">
    <property type="component" value="Unassembled WGS sequence"/>
</dbReference>
<evidence type="ECO:0000313" key="14">
    <source>
        <dbReference type="Proteomes" id="UP000245974"/>
    </source>
</evidence>
<feature type="transmembrane region" description="Helical" evidence="12">
    <location>
        <begin position="12"/>
        <end position="33"/>
    </location>
</feature>
<evidence type="ECO:0000256" key="9">
    <source>
        <dbReference type="ARBA" id="ARBA00023136"/>
    </source>
</evidence>
<dbReference type="OrthoDB" id="9794345at2"/>
<dbReference type="GO" id="GO:0015627">
    <property type="term" value="C:type II protein secretion system complex"/>
    <property type="evidence" value="ECO:0007669"/>
    <property type="project" value="InterPro"/>
</dbReference>
<dbReference type="Pfam" id="PF07963">
    <property type="entry name" value="N_methyl"/>
    <property type="match status" value="1"/>
</dbReference>
<evidence type="ECO:0000256" key="7">
    <source>
        <dbReference type="ARBA" id="ARBA00022692"/>
    </source>
</evidence>
<dbReference type="InterPro" id="IPR012902">
    <property type="entry name" value="N_methyl_site"/>
</dbReference>
<dbReference type="NCBIfam" id="TIGR02532">
    <property type="entry name" value="IV_pilin_GFxxxE"/>
    <property type="match status" value="1"/>
</dbReference>
<dbReference type="AlphaFoldDB" id="A0A2U3N1L8"/>
<dbReference type="RefSeq" id="WP_121974872.1">
    <property type="nucleotide sequence ID" value="NZ_OOGT01000138.1"/>
</dbReference>
<keyword evidence="4" id="KW-1003">Cell membrane</keyword>
<protein>
    <recommendedName>
        <fullName evidence="3">Type II secretion system protein J</fullName>
    </recommendedName>
</protein>
<evidence type="ECO:0000256" key="10">
    <source>
        <dbReference type="SAM" id="Coils"/>
    </source>
</evidence>
<dbReference type="FunCoup" id="A0A2U3N1L8">
    <property type="interactions" value="87"/>
</dbReference>
<evidence type="ECO:0000256" key="6">
    <source>
        <dbReference type="ARBA" id="ARBA00022519"/>
    </source>
</evidence>
<dbReference type="GO" id="GO:0015628">
    <property type="term" value="P:protein secretion by the type II secretion system"/>
    <property type="evidence" value="ECO:0007669"/>
    <property type="project" value="InterPro"/>
</dbReference>
<dbReference type="PROSITE" id="PS00409">
    <property type="entry name" value="PROKAR_NTER_METHYL"/>
    <property type="match status" value="1"/>
</dbReference>